<name>A0ACC1HV96_9FUNG</name>
<accession>A0ACC1HV96</accession>
<dbReference type="EMBL" id="JANBPG010004400">
    <property type="protein sequence ID" value="KAJ1876539.1"/>
    <property type="molecule type" value="Genomic_DNA"/>
</dbReference>
<comment type="caution">
    <text evidence="1">The sequence shown here is derived from an EMBL/GenBank/DDBJ whole genome shotgun (WGS) entry which is preliminary data.</text>
</comment>
<evidence type="ECO:0000313" key="2">
    <source>
        <dbReference type="Proteomes" id="UP001150581"/>
    </source>
</evidence>
<organism evidence="1 2">
    <name type="scientific">Kickxella alabastrina</name>
    <dbReference type="NCBI Taxonomy" id="61397"/>
    <lineage>
        <taxon>Eukaryota</taxon>
        <taxon>Fungi</taxon>
        <taxon>Fungi incertae sedis</taxon>
        <taxon>Zoopagomycota</taxon>
        <taxon>Kickxellomycotina</taxon>
        <taxon>Kickxellomycetes</taxon>
        <taxon>Kickxellales</taxon>
        <taxon>Kickxellaceae</taxon>
        <taxon>Kickxella</taxon>
    </lineage>
</organism>
<proteinExistence type="predicted"/>
<keyword evidence="2" id="KW-1185">Reference proteome</keyword>
<reference evidence="1" key="1">
    <citation type="submission" date="2022-07" db="EMBL/GenBank/DDBJ databases">
        <title>Phylogenomic reconstructions and comparative analyses of Kickxellomycotina fungi.</title>
        <authorList>
            <person name="Reynolds N.K."/>
            <person name="Stajich J.E."/>
            <person name="Barry K."/>
            <person name="Grigoriev I.V."/>
            <person name="Crous P."/>
            <person name="Smith M.E."/>
        </authorList>
    </citation>
    <scope>NUCLEOTIDE SEQUENCE</scope>
    <source>
        <strain evidence="1">Benny 63K</strain>
    </source>
</reference>
<feature type="non-terminal residue" evidence="1">
    <location>
        <position position="1"/>
    </location>
</feature>
<dbReference type="Proteomes" id="UP001150581">
    <property type="component" value="Unassembled WGS sequence"/>
</dbReference>
<gene>
    <name evidence="1" type="ORF">LPJ66_012297</name>
</gene>
<protein>
    <submittedName>
        <fullName evidence="1">Uncharacterized protein</fullName>
    </submittedName>
</protein>
<evidence type="ECO:0000313" key="1">
    <source>
        <dbReference type="EMBL" id="KAJ1876539.1"/>
    </source>
</evidence>
<sequence>YCRSDADGVCGAQAFVNRTTAAIVAERQAQDDDDVLGQFHDEMQVVLDAEESKIIVVGQSEDGEDDAVVVIKDGRVSATAADNYADVDDDDDDFGAVSDVDEYDHDGVVGGTLSQWSLSAMSECVFASGDESDLNCLEVDLDDM</sequence>